<gene>
    <name evidence="7" type="ORF">HCN44_004511</name>
</gene>
<dbReference type="InterPro" id="IPR002562">
    <property type="entry name" value="3'-5'_exonuclease_dom"/>
</dbReference>
<keyword evidence="8" id="KW-1185">Reference proteome</keyword>
<evidence type="ECO:0000256" key="3">
    <source>
        <dbReference type="ARBA" id="ARBA00022839"/>
    </source>
</evidence>
<proteinExistence type="predicted"/>
<feature type="compositionally biased region" description="Low complexity" evidence="4">
    <location>
        <begin position="457"/>
        <end position="474"/>
    </location>
</feature>
<dbReference type="SUPFAM" id="SSF53098">
    <property type="entry name" value="Ribonuclease H-like"/>
    <property type="match status" value="1"/>
</dbReference>
<sequence>MFFVCVTVGLVFFVSKYRDNVLRGVQNLCQGIITSTTCPSDKIQDENINNINNENNIILYKNPEYKLNKIILADSLDSSDHAVQHLYCNLTNSILGFDCEWVNNGPVTLLQLATDNGVCALFRIGKIGFVPPKLKELLSNKSILKIGVEPFEDGKKLTRDYGCRVFGTLDLRTFAEYMSLPSCQGLSALSLKYLGVELNKKEQIRCSNWDAEYLNEEQKLYAACDALVACLIYQQMNEKINQRRTIFNRLVVFIKSTYIKKSQYNYFSHNVPLGLIDVKYSKSSSSSSASLKSNNNAIENTPHKYQLKRVLSESKSNVSLTRKDVLYENCYLKAPDGETLCSCDRKKAEWYIAKGLAVKVNDDPFTVRLNFEPSARCRGDIGEYYTQIRLNQCVVCGSQDKFIKKNIIPREYRKYFPIVMKSHQSHDCLLLCPTCHDTSNRQDLIFKRHLAITCNAPLSPSSSSPTTQSKNNQQRSKRNYQNAVKVLNEKYNFLPQQRREELEQQINEYNNHQNELSINESSDKSSTHGQKVVEYFKHTDGGLVSLEKQWREHFLNTMEPQYLPPLWSVDHNQRRLERRITENRIEPEDAKIAGIIT</sequence>
<keyword evidence="2" id="KW-0378">Hydrolase</keyword>
<reference evidence="7 8" key="1">
    <citation type="submission" date="2020-08" db="EMBL/GenBank/DDBJ databases">
        <title>Aphidius gifuensis genome sequencing and assembly.</title>
        <authorList>
            <person name="Du Z."/>
        </authorList>
    </citation>
    <scope>NUCLEOTIDE SEQUENCE [LARGE SCALE GENOMIC DNA]</scope>
    <source>
        <strain evidence="7">YNYX2018</strain>
        <tissue evidence="7">Adults</tissue>
    </source>
</reference>
<dbReference type="OrthoDB" id="1920326at2759"/>
<evidence type="ECO:0000256" key="1">
    <source>
        <dbReference type="ARBA" id="ARBA00022722"/>
    </source>
</evidence>
<evidence type="ECO:0000259" key="6">
    <source>
        <dbReference type="SMART" id="SM00474"/>
    </source>
</evidence>
<keyword evidence="1" id="KW-0540">Nuclease</keyword>
<dbReference type="GO" id="GO:0006139">
    <property type="term" value="P:nucleobase-containing compound metabolic process"/>
    <property type="evidence" value="ECO:0007669"/>
    <property type="project" value="InterPro"/>
</dbReference>
<dbReference type="InterPro" id="IPR036397">
    <property type="entry name" value="RNaseH_sf"/>
</dbReference>
<dbReference type="Gene3D" id="3.30.420.10">
    <property type="entry name" value="Ribonuclease H-like superfamily/Ribonuclease H"/>
    <property type="match status" value="1"/>
</dbReference>
<dbReference type="InterPro" id="IPR051132">
    <property type="entry name" value="3-5_Exonuclease_domain"/>
</dbReference>
<feature type="region of interest" description="Disordered" evidence="4">
    <location>
        <begin position="457"/>
        <end position="478"/>
    </location>
</feature>
<dbReference type="SMART" id="SM00474">
    <property type="entry name" value="35EXOc"/>
    <property type="match status" value="1"/>
</dbReference>
<dbReference type="GO" id="GO:0008408">
    <property type="term" value="F:3'-5' exonuclease activity"/>
    <property type="evidence" value="ECO:0007669"/>
    <property type="project" value="InterPro"/>
</dbReference>
<feature type="signal peptide" evidence="5">
    <location>
        <begin position="1"/>
        <end position="16"/>
    </location>
</feature>
<dbReference type="GO" id="GO:0005737">
    <property type="term" value="C:cytoplasm"/>
    <property type="evidence" value="ECO:0007669"/>
    <property type="project" value="TreeGrafter"/>
</dbReference>
<dbReference type="PANTHER" id="PTHR13620:SF104">
    <property type="entry name" value="EXONUCLEASE 3'-5' DOMAIN-CONTAINING PROTEIN 2"/>
    <property type="match status" value="1"/>
</dbReference>
<dbReference type="Proteomes" id="UP000639338">
    <property type="component" value="Unassembled WGS sequence"/>
</dbReference>
<dbReference type="GO" id="GO:0003676">
    <property type="term" value="F:nucleic acid binding"/>
    <property type="evidence" value="ECO:0007669"/>
    <property type="project" value="InterPro"/>
</dbReference>
<feature type="domain" description="3'-5' exonuclease" evidence="6">
    <location>
        <begin position="70"/>
        <end position="241"/>
    </location>
</feature>
<evidence type="ECO:0000313" key="7">
    <source>
        <dbReference type="EMBL" id="KAF7995039.1"/>
    </source>
</evidence>
<dbReference type="Pfam" id="PF01612">
    <property type="entry name" value="DNA_pol_A_exo1"/>
    <property type="match status" value="1"/>
</dbReference>
<dbReference type="AlphaFoldDB" id="A0A835CSI9"/>
<protein>
    <recommendedName>
        <fullName evidence="6">3'-5' exonuclease domain-containing protein</fullName>
    </recommendedName>
</protein>
<accession>A0A835CSI9</accession>
<keyword evidence="5" id="KW-0732">Signal</keyword>
<dbReference type="InterPro" id="IPR012337">
    <property type="entry name" value="RNaseH-like_sf"/>
</dbReference>
<dbReference type="CDD" id="cd06141">
    <property type="entry name" value="WRN_exo"/>
    <property type="match status" value="1"/>
</dbReference>
<name>A0A835CSI9_APHGI</name>
<evidence type="ECO:0000313" key="8">
    <source>
        <dbReference type="Proteomes" id="UP000639338"/>
    </source>
</evidence>
<keyword evidence="3" id="KW-0269">Exonuclease</keyword>
<organism evidence="7 8">
    <name type="scientific">Aphidius gifuensis</name>
    <name type="common">Parasitoid wasp</name>
    <dbReference type="NCBI Taxonomy" id="684658"/>
    <lineage>
        <taxon>Eukaryota</taxon>
        <taxon>Metazoa</taxon>
        <taxon>Ecdysozoa</taxon>
        <taxon>Arthropoda</taxon>
        <taxon>Hexapoda</taxon>
        <taxon>Insecta</taxon>
        <taxon>Pterygota</taxon>
        <taxon>Neoptera</taxon>
        <taxon>Endopterygota</taxon>
        <taxon>Hymenoptera</taxon>
        <taxon>Apocrita</taxon>
        <taxon>Ichneumonoidea</taxon>
        <taxon>Braconidae</taxon>
        <taxon>Aphidiinae</taxon>
        <taxon>Aphidius</taxon>
    </lineage>
</organism>
<dbReference type="PANTHER" id="PTHR13620">
    <property type="entry name" value="3-5 EXONUCLEASE"/>
    <property type="match status" value="1"/>
</dbReference>
<dbReference type="GO" id="GO:0005634">
    <property type="term" value="C:nucleus"/>
    <property type="evidence" value="ECO:0007669"/>
    <property type="project" value="TreeGrafter"/>
</dbReference>
<comment type="caution">
    <text evidence="7">The sequence shown here is derived from an EMBL/GenBank/DDBJ whole genome shotgun (WGS) entry which is preliminary data.</text>
</comment>
<dbReference type="EMBL" id="JACMRX010000002">
    <property type="protein sequence ID" value="KAF7995039.1"/>
    <property type="molecule type" value="Genomic_DNA"/>
</dbReference>
<feature type="chain" id="PRO_5033008086" description="3'-5' exonuclease domain-containing protein" evidence="5">
    <location>
        <begin position="17"/>
        <end position="597"/>
    </location>
</feature>
<evidence type="ECO:0000256" key="5">
    <source>
        <dbReference type="SAM" id="SignalP"/>
    </source>
</evidence>
<evidence type="ECO:0000256" key="4">
    <source>
        <dbReference type="SAM" id="MobiDB-lite"/>
    </source>
</evidence>
<evidence type="ECO:0000256" key="2">
    <source>
        <dbReference type="ARBA" id="ARBA00022801"/>
    </source>
</evidence>